<protein>
    <recommendedName>
        <fullName evidence="3">Bacteriocin-protection protein</fullName>
    </recommendedName>
</protein>
<comment type="caution">
    <text evidence="1">The sequence shown here is derived from an EMBL/GenBank/DDBJ whole genome shotgun (WGS) entry which is preliminary data.</text>
</comment>
<proteinExistence type="predicted"/>
<gene>
    <name evidence="1" type="ORF">EUA98_17520</name>
</gene>
<organism evidence="1 2">
    <name type="scientific">Pengzhenrongella frigida</name>
    <dbReference type="NCBI Taxonomy" id="1259133"/>
    <lineage>
        <taxon>Bacteria</taxon>
        <taxon>Bacillati</taxon>
        <taxon>Actinomycetota</taxon>
        <taxon>Actinomycetes</taxon>
        <taxon>Micrococcales</taxon>
        <taxon>Pengzhenrongella</taxon>
    </lineage>
</organism>
<sequence length="216" mass="24092">MADDPRDRAMSATGAEPPQLIVADAAAWRTWLDGHHDDPVGVWLVLAKKGTTEPTSLTYDQALDESLCFGWIDGHVRRRDEHTYLQRFTPRRKRSTWSRRNVGLVERLTAEGRMQAAGLAEVSRAQADGRWEAAYAGQASIEVPPDLTEALAADPAARAMFDVLNGQNRYAVLYRIGAAKRADTRARRIAQYVAMLAAGETLYPQKRTREKTAEEL</sequence>
<evidence type="ECO:0000313" key="1">
    <source>
        <dbReference type="EMBL" id="RYV49676.1"/>
    </source>
</evidence>
<dbReference type="AlphaFoldDB" id="A0A4Q5MVP3"/>
<dbReference type="Pfam" id="PF13376">
    <property type="entry name" value="OmdA"/>
    <property type="match status" value="1"/>
</dbReference>
<accession>A0A4Q5MVP3</accession>
<reference evidence="1 2" key="1">
    <citation type="submission" date="2019-01" db="EMBL/GenBank/DDBJ databases">
        <title>Novel species of Cellulomonas.</title>
        <authorList>
            <person name="Liu Q."/>
            <person name="Xin Y.-H."/>
        </authorList>
    </citation>
    <scope>NUCLEOTIDE SEQUENCE [LARGE SCALE GENOMIC DNA]</scope>
    <source>
        <strain evidence="1 2">HLT2-17</strain>
    </source>
</reference>
<dbReference type="Proteomes" id="UP000293764">
    <property type="component" value="Unassembled WGS sequence"/>
</dbReference>
<name>A0A4Q5MVP3_9MICO</name>
<dbReference type="OrthoDB" id="9796999at2"/>
<evidence type="ECO:0008006" key="3">
    <source>
        <dbReference type="Google" id="ProtNLM"/>
    </source>
</evidence>
<keyword evidence="2" id="KW-1185">Reference proteome</keyword>
<dbReference type="EMBL" id="SDWW01000058">
    <property type="protein sequence ID" value="RYV49676.1"/>
    <property type="molecule type" value="Genomic_DNA"/>
</dbReference>
<evidence type="ECO:0000313" key="2">
    <source>
        <dbReference type="Proteomes" id="UP000293764"/>
    </source>
</evidence>